<feature type="compositionally biased region" description="Polar residues" evidence="1">
    <location>
        <begin position="625"/>
        <end position="644"/>
    </location>
</feature>
<reference evidence="2" key="1">
    <citation type="submission" date="2022-07" db="EMBL/GenBank/DDBJ databases">
        <title>Genome Sequence of Agrocybe chaxingu.</title>
        <authorList>
            <person name="Buettner E."/>
        </authorList>
    </citation>
    <scope>NUCLEOTIDE SEQUENCE</scope>
    <source>
        <strain evidence="2">MP-N11</strain>
    </source>
</reference>
<proteinExistence type="predicted"/>
<dbReference type="Proteomes" id="UP001148786">
    <property type="component" value="Unassembled WGS sequence"/>
</dbReference>
<comment type="caution">
    <text evidence="2">The sequence shown here is derived from an EMBL/GenBank/DDBJ whole genome shotgun (WGS) entry which is preliminary data.</text>
</comment>
<sequence length="1224" mass="137855">MAPGFVPNPAYWSKRKASDGTVKYSCTPCADNRERSAHHCQKHEETNPHKAALRAFLRRKATANTTEASSGHPTASDMDQIIKEDGLRALLASATGSLHHRPYPASYPGLENPDYDFPGPSPVTGIDWHVAESTENTTLQSSPLHQTLSNLAKATLDLIDGNISEEELIERLSIGSDVELDPQYTGAQNTSTTTHGPTKRPRNRQTDSESSREWYPWPDKVTCTLDILMHLPRSVFSQRQLDLFLWLLTVNDVDAVPSIKQMKDLNVQLQHLCGVDTIPFSGKLGHVYHVNSLSQILAQEFANPKVRPHLHFYPEDSGCAVSEARQAARWLHEMPSEDTTPMIRLRDDDYYIFEPTMLVNNTFCIPHRWFIRNGSFYAKAWTLEIVSSDNHHAWRVHKDREIQISQNDLLKNFPKLCRDHQMYNIPHPSQLIDVRTKEEPHVLTRWDHTDPTVGNRWRAAAKGKRVMSVPLWTYCDDTSGNQSKKWNEHNSFLFTLAGLPGEQSAKEYNVHFLCTSNLAPPLEMLDGVVSQLETAQKEGVWAWDCVLNEPVLLIPCILALLGDNPMQSEFACHIGMRGKHFCRICMVKGLDTLAEDPEQQGHGLRASPTTLDATPIDTSGDETSTDAGSDGTDIQSTEVQSATEESGPLLEKKRKKGKFVESMAAMITRVAAFMKRGKPRVKSETQSKLESFFSLAKVVGTRTAMKEARTETGIKDPIQEHFLDGLHNAYKSERGIPKKQAALDAAVERLPPCITSPVWRLTGLDPHQDTPIEILHVVLLGFVKYFWRDVIANQIGNKEDKKELLSRRLVSFDTKGLNISPLNGRTLVYYAGSLTGRDFRAIAQAAPFVLYDLVTPECYDAWVALSRLVPLIWQPVIEDINEHTKVLEMEIDAFLLRTARWTTQWFNKPKFHLLLHLPDHIRRFGPAILFATEAFESFNAVIRAKSVHSNRQAPSRDIAQAFAQGNRVRHLFSGGYFLPRHLPAQDPNALLHADMTNQKGSQDPSKWTLEMWVTVGRGPLQLMSFSNTATSYLGLAFLDQLQDISGLCVLDKALPRAFSETITGQKLPNTSSRHRLFRTCLSFILSNGDTCQLGEYVMIRSPTAVIPFLARVDEIIQEVGSRAADSSLPDGVLVQLVDVTGTSARLRMPQLSLINHWLLVNYNDIVCTLNTQHECERHNCQTSGLRYVYQERVQTRQQVHILRCGMHDTSNNIASLLSRWFSMT</sequence>
<dbReference type="PANTHER" id="PTHR31912">
    <property type="entry name" value="IP13529P"/>
    <property type="match status" value="1"/>
</dbReference>
<keyword evidence="3" id="KW-1185">Reference proteome</keyword>
<feature type="region of interest" description="Disordered" evidence="1">
    <location>
        <begin position="597"/>
        <end position="655"/>
    </location>
</feature>
<dbReference type="EMBL" id="JANKHO010000475">
    <property type="protein sequence ID" value="KAJ3509457.1"/>
    <property type="molecule type" value="Genomic_DNA"/>
</dbReference>
<protein>
    <submittedName>
        <fullName evidence="2">Uncharacterized protein</fullName>
    </submittedName>
</protein>
<accession>A0A9W8JYZ5</accession>
<name>A0A9W8JYZ5_9AGAR</name>
<dbReference type="OrthoDB" id="2246127at2759"/>
<dbReference type="PANTHER" id="PTHR31912:SF34">
    <property type="entry name" value="NOTOCHORD-RELATED PROTEIN"/>
    <property type="match status" value="1"/>
</dbReference>
<evidence type="ECO:0000256" key="1">
    <source>
        <dbReference type="SAM" id="MobiDB-lite"/>
    </source>
</evidence>
<dbReference type="AlphaFoldDB" id="A0A9W8JYZ5"/>
<evidence type="ECO:0000313" key="2">
    <source>
        <dbReference type="EMBL" id="KAJ3509457.1"/>
    </source>
</evidence>
<gene>
    <name evidence="2" type="ORF">NLJ89_g5213</name>
</gene>
<feature type="compositionally biased region" description="Polar residues" evidence="1">
    <location>
        <begin position="185"/>
        <end position="196"/>
    </location>
</feature>
<organism evidence="2 3">
    <name type="scientific">Agrocybe chaxingu</name>
    <dbReference type="NCBI Taxonomy" id="84603"/>
    <lineage>
        <taxon>Eukaryota</taxon>
        <taxon>Fungi</taxon>
        <taxon>Dikarya</taxon>
        <taxon>Basidiomycota</taxon>
        <taxon>Agaricomycotina</taxon>
        <taxon>Agaricomycetes</taxon>
        <taxon>Agaricomycetidae</taxon>
        <taxon>Agaricales</taxon>
        <taxon>Agaricineae</taxon>
        <taxon>Strophariaceae</taxon>
        <taxon>Agrocybe</taxon>
    </lineage>
</organism>
<feature type="region of interest" description="Disordered" evidence="1">
    <location>
        <begin position="180"/>
        <end position="213"/>
    </location>
</feature>
<evidence type="ECO:0000313" key="3">
    <source>
        <dbReference type="Proteomes" id="UP001148786"/>
    </source>
</evidence>